<dbReference type="AlphaFoldDB" id="A0A0W0XKY5"/>
<proteinExistence type="predicted"/>
<name>A0A0W0XKY5_9GAMM</name>
<accession>A0A0W0XKY5</accession>
<organism evidence="1 2">
    <name type="scientific">Legionella quinlivanii</name>
    <dbReference type="NCBI Taxonomy" id="45073"/>
    <lineage>
        <taxon>Bacteria</taxon>
        <taxon>Pseudomonadati</taxon>
        <taxon>Pseudomonadota</taxon>
        <taxon>Gammaproteobacteria</taxon>
        <taxon>Legionellales</taxon>
        <taxon>Legionellaceae</taxon>
        <taxon>Legionella</taxon>
    </lineage>
</organism>
<dbReference type="PATRIC" id="fig|45073.5.peg.2845"/>
<dbReference type="RefSeq" id="WP_058508741.1">
    <property type="nucleotide sequence ID" value="NZ_CAAAIK010000004.1"/>
</dbReference>
<comment type="caution">
    <text evidence="1">The sequence shown here is derived from an EMBL/GenBank/DDBJ whole genome shotgun (WGS) entry which is preliminary data.</text>
</comment>
<evidence type="ECO:0000313" key="2">
    <source>
        <dbReference type="Proteomes" id="UP000054618"/>
    </source>
</evidence>
<reference evidence="1 2" key="1">
    <citation type="submission" date="2015-11" db="EMBL/GenBank/DDBJ databases">
        <title>Genomic analysis of 38 Legionella species identifies large and diverse effector repertoires.</title>
        <authorList>
            <person name="Burstein D."/>
            <person name="Amaro F."/>
            <person name="Zusman T."/>
            <person name="Lifshitz Z."/>
            <person name="Cohen O."/>
            <person name="Gilbert J.A."/>
            <person name="Pupko T."/>
            <person name="Shuman H.A."/>
            <person name="Segal G."/>
        </authorList>
    </citation>
    <scope>NUCLEOTIDE SEQUENCE [LARGE SCALE GENOMIC DNA]</scope>
    <source>
        <strain evidence="1 2">CDC#1442-AUS-E</strain>
    </source>
</reference>
<dbReference type="Proteomes" id="UP000054618">
    <property type="component" value="Unassembled WGS sequence"/>
</dbReference>
<keyword evidence="2" id="KW-1185">Reference proteome</keyword>
<dbReference type="EMBL" id="LNYS01000025">
    <property type="protein sequence ID" value="KTD45205.1"/>
    <property type="molecule type" value="Genomic_DNA"/>
</dbReference>
<evidence type="ECO:0000313" key="1">
    <source>
        <dbReference type="EMBL" id="KTD45205.1"/>
    </source>
</evidence>
<gene>
    <name evidence="1" type="ORF">Lqui_2676</name>
</gene>
<sequence length="563" mass="65810">MPANLLEQYYNKIINNELSDTDLLNAKGQLEHQEHEDLKRFEFVLNGVIAYIDTHPDAIPSLCPDHPTHSEYREILKKKMIEQRSFCLDVCQRFNDKIAALLFILDSNPFYKTHLYQTKKFDTSLMELQTVFQGLVLNNIQDLNVGQFDYFVMEGIYVLTRMSRDLVGYDDTMFTGIPTRAFHWQSYTSFKINRERNAPLDYELVKKTQTILFQLRALIHGKNSALRLESTDKGRIDLNQRPMFSMRTVFFGKTSQGPVVQDPVVTHRSLLFSGSTSSGEQSNSALFLAKYYLSLGKKVLTLNDEFDSDIQFEARNKFIQSGVYLEHFLNLSFRQEYTVMSQLKLNEVRDRIYEYKYKDIHGSHSQIEFSNFNLPLQFYENILEKLRHEFSVDDLIRIRSTIVELSLLKDHVSGHLELSREQYNQIAGNYPYFIAKEICEMMGLKKLNSDFSRFYLQDQPLIKEEILECLVRGYQFTHTMPLNERSTFRYELRGMIKDVEALPVTKKDLERFVNLQTTKEFQWFRWAIYNGGKPAIAPPTCSNSLPELDSELSEFVLLSTSPQ</sequence>
<protein>
    <submittedName>
        <fullName evidence="1">Uncharacterized protein</fullName>
    </submittedName>
</protein>